<dbReference type="PANTHER" id="PTHR46910">
    <property type="entry name" value="TRANSCRIPTION FACTOR PDR1"/>
    <property type="match status" value="1"/>
</dbReference>
<keyword evidence="5" id="KW-1185">Reference proteome</keyword>
<accession>A0A5N6KTG8</accession>
<dbReference type="CDD" id="cd12148">
    <property type="entry name" value="fungal_TF_MHR"/>
    <property type="match status" value="1"/>
</dbReference>
<dbReference type="GO" id="GO:0008270">
    <property type="term" value="F:zinc ion binding"/>
    <property type="evidence" value="ECO:0007669"/>
    <property type="project" value="InterPro"/>
</dbReference>
<proteinExistence type="predicted"/>
<feature type="compositionally biased region" description="Polar residues" evidence="2">
    <location>
        <begin position="7"/>
        <end position="27"/>
    </location>
</feature>
<feature type="domain" description="Xylanolytic transcriptional activator regulatory" evidence="3">
    <location>
        <begin position="276"/>
        <end position="349"/>
    </location>
</feature>
<dbReference type="AlphaFoldDB" id="A0A5N6KTG8"/>
<dbReference type="SMART" id="SM00906">
    <property type="entry name" value="Fungal_trans"/>
    <property type="match status" value="1"/>
</dbReference>
<dbReference type="GO" id="GO:0003677">
    <property type="term" value="F:DNA binding"/>
    <property type="evidence" value="ECO:0007669"/>
    <property type="project" value="InterPro"/>
</dbReference>
<feature type="region of interest" description="Disordered" evidence="2">
    <location>
        <begin position="1"/>
        <end position="47"/>
    </location>
</feature>
<gene>
    <name evidence="4" type="ORF">FH972_022731</name>
</gene>
<comment type="caution">
    <text evidence="4">The sequence shown here is derived from an EMBL/GenBank/DDBJ whole genome shotgun (WGS) entry which is preliminary data.</text>
</comment>
<evidence type="ECO:0000256" key="2">
    <source>
        <dbReference type="SAM" id="MobiDB-lite"/>
    </source>
</evidence>
<dbReference type="EMBL" id="VIBQ01000012">
    <property type="protein sequence ID" value="KAB8343139.1"/>
    <property type="molecule type" value="Genomic_DNA"/>
</dbReference>
<dbReference type="PANTHER" id="PTHR46910:SF5">
    <property type="entry name" value="ZN(II)2CYS6 TRANSCRIPTION FACTOR (EUROFUNG)"/>
    <property type="match status" value="1"/>
</dbReference>
<evidence type="ECO:0000256" key="1">
    <source>
        <dbReference type="ARBA" id="ARBA00023242"/>
    </source>
</evidence>
<dbReference type="InterPro" id="IPR050987">
    <property type="entry name" value="AtrR-like"/>
</dbReference>
<organism evidence="4 5">
    <name type="scientific">Carpinus fangiana</name>
    <dbReference type="NCBI Taxonomy" id="176857"/>
    <lineage>
        <taxon>Eukaryota</taxon>
        <taxon>Viridiplantae</taxon>
        <taxon>Streptophyta</taxon>
        <taxon>Embryophyta</taxon>
        <taxon>Tracheophyta</taxon>
        <taxon>Spermatophyta</taxon>
        <taxon>Magnoliopsida</taxon>
        <taxon>eudicotyledons</taxon>
        <taxon>Gunneridae</taxon>
        <taxon>Pentapetalae</taxon>
        <taxon>rosids</taxon>
        <taxon>fabids</taxon>
        <taxon>Fagales</taxon>
        <taxon>Betulaceae</taxon>
        <taxon>Carpinus</taxon>
    </lineage>
</organism>
<protein>
    <recommendedName>
        <fullName evidence="3">Xylanolytic transcriptional activator regulatory domain-containing protein</fullName>
    </recommendedName>
</protein>
<dbReference type="GO" id="GO:0006351">
    <property type="term" value="P:DNA-templated transcription"/>
    <property type="evidence" value="ECO:0007669"/>
    <property type="project" value="InterPro"/>
</dbReference>
<dbReference type="GO" id="GO:0003700">
    <property type="term" value="F:DNA-binding transcription factor activity"/>
    <property type="evidence" value="ECO:0007669"/>
    <property type="project" value="InterPro"/>
</dbReference>
<dbReference type="OrthoDB" id="103819at2759"/>
<evidence type="ECO:0000313" key="4">
    <source>
        <dbReference type="EMBL" id="KAB8343139.1"/>
    </source>
</evidence>
<dbReference type="Pfam" id="PF04082">
    <property type="entry name" value="Fungal_trans"/>
    <property type="match status" value="1"/>
</dbReference>
<dbReference type="Proteomes" id="UP000327013">
    <property type="component" value="Unassembled WGS sequence"/>
</dbReference>
<keyword evidence="1" id="KW-0539">Nucleus</keyword>
<dbReference type="InterPro" id="IPR007219">
    <property type="entry name" value="XnlR_reg_dom"/>
</dbReference>
<reference evidence="4 5" key="1">
    <citation type="submission" date="2019-06" db="EMBL/GenBank/DDBJ databases">
        <title>A chromosomal-level reference genome of Carpinus fangiana (Coryloideae, Betulaceae).</title>
        <authorList>
            <person name="Yang X."/>
            <person name="Wang Z."/>
            <person name="Zhang L."/>
            <person name="Hao G."/>
            <person name="Liu J."/>
            <person name="Yang Y."/>
        </authorList>
    </citation>
    <scope>NUCLEOTIDE SEQUENCE [LARGE SCALE GENOMIC DNA]</scope>
    <source>
        <strain evidence="4">Cfa_2016G</strain>
        <tissue evidence="4">Leaf</tissue>
    </source>
</reference>
<dbReference type="EMBL" id="VIBQ01000012">
    <property type="protein sequence ID" value="KAB8343140.1"/>
    <property type="molecule type" value="Genomic_DNA"/>
</dbReference>
<sequence>MEERVSALSNRLEQNNDTSAPTSSSYGGETHHLVPPSQTGSAPFTPVTTPASVATTYAPVPIPAPRVVPYSNATFRGESSMLAHTRFVSRFVERLLDSTNSQDSFQLSHSEAVDKLKRLASLTRPRSSSLNDVDTEDVGPTPAISHKLPPFSLVATLLKQERGKPKTSRPSFVHWLNRILTIDRLTQYCIDVYFTATHTPYQAIIVSSTLHSFLLARIGSTADEDRTYEDYARCCQLLLEATLHGLRLHLEPTIDTVHALLLGAFHAIGTAKSSLAWTLVGKAFELAQSLGLHRARHFDDESTDIANSKSSVFWLLYTVDKALSLRLGRAPHMHDYDIDAPVAFHTVDHGPVSQYFILWVDCARIQGELYEKLYSPQGISCSADHRAHQALRIVDRLTVLRHKIQELRDPLHANASSESPDHLYLYADDVVILSLLTLAQRAIPTSAASGLTFNGRCGDVAREALDCHQLCLQSIGAGNRQLLEVAILYIPFIPFVVVFCTVMETASDADLFRLQSFVRSLEPARHLSKPAASFFRLAQVLSNIARRFVEMRTQPSDNEMQAGFQIDAYLNALGLAPTPPDDISTATVQTESFLDGDPALLAGWVTDHQEMLSLLQNSDAQLFGTNFFQVFQRLFLDSVSSPDEANPNFQADHWMNNGLLPYKFRRPKYLRIPKYPTIWFSMITLVAAMMAVAASSPVENAALTTYEDSLSSSPDTSSPSTDAAGCTITGYTNKGCTGSHGPAIGIGSGDVCIGTSGRKSFYVSHACGNLKIAAFRLAGCGAIEPSIATAPGCHTFASSPHPESIRANNK</sequence>
<name>A0A5N6KTG8_9ROSI</name>
<evidence type="ECO:0000313" key="5">
    <source>
        <dbReference type="Proteomes" id="UP000327013"/>
    </source>
</evidence>
<evidence type="ECO:0000259" key="3">
    <source>
        <dbReference type="SMART" id="SM00906"/>
    </source>
</evidence>